<comment type="caution">
    <text evidence="7">The sequence shown here is derived from an EMBL/GenBank/DDBJ whole genome shotgun (WGS) entry which is preliminary data.</text>
</comment>
<dbReference type="InterPro" id="IPR029151">
    <property type="entry name" value="Sensor-like_sf"/>
</dbReference>
<feature type="transmembrane region" description="Helical" evidence="4">
    <location>
        <begin position="196"/>
        <end position="219"/>
    </location>
</feature>
<dbReference type="EMBL" id="JAQIFT010000010">
    <property type="protein sequence ID" value="MDA3730217.1"/>
    <property type="molecule type" value="Genomic_DNA"/>
</dbReference>
<feature type="domain" description="Methyl-accepting transducer" evidence="5">
    <location>
        <begin position="287"/>
        <end position="558"/>
    </location>
</feature>
<evidence type="ECO:0000313" key="8">
    <source>
        <dbReference type="Proteomes" id="UP001169242"/>
    </source>
</evidence>
<dbReference type="InterPro" id="IPR003660">
    <property type="entry name" value="HAMP_dom"/>
</dbReference>
<dbReference type="Pfam" id="PF00015">
    <property type="entry name" value="MCPsignal"/>
    <property type="match status" value="1"/>
</dbReference>
<organism evidence="7 8">
    <name type="scientific">Holtiella tumoricola</name>
    <dbReference type="NCBI Taxonomy" id="3018743"/>
    <lineage>
        <taxon>Bacteria</taxon>
        <taxon>Bacillati</taxon>
        <taxon>Bacillota</taxon>
        <taxon>Clostridia</taxon>
        <taxon>Lachnospirales</taxon>
        <taxon>Cellulosilyticaceae</taxon>
        <taxon>Holtiella</taxon>
    </lineage>
</organism>
<feature type="domain" description="HAMP" evidence="6">
    <location>
        <begin position="216"/>
        <end position="268"/>
    </location>
</feature>
<evidence type="ECO:0000256" key="4">
    <source>
        <dbReference type="SAM" id="Phobius"/>
    </source>
</evidence>
<dbReference type="GO" id="GO:0007165">
    <property type="term" value="P:signal transduction"/>
    <property type="evidence" value="ECO:0007669"/>
    <property type="project" value="UniProtKB-KW"/>
</dbReference>
<feature type="transmembrane region" description="Helical" evidence="4">
    <location>
        <begin position="12"/>
        <end position="33"/>
    </location>
</feature>
<reference evidence="7" key="1">
    <citation type="journal article" date="2023" name="Int. J. Syst. Evol. Microbiol.">
        <title>&lt;i&gt;Holtiella tumoricola&lt;/i&gt; gen. nov. sp. nov., isolated from a human clinical sample.</title>
        <authorList>
            <person name="Allen-Vercoe E."/>
            <person name="Daigneault M.C."/>
            <person name="Vancuren S.J."/>
            <person name="Cochrane K."/>
            <person name="O'Neal L.L."/>
            <person name="Sankaranarayanan K."/>
            <person name="Lawson P.A."/>
        </authorList>
    </citation>
    <scope>NUCLEOTIDE SEQUENCE</scope>
    <source>
        <strain evidence="7">CC70A</strain>
    </source>
</reference>
<comment type="similarity">
    <text evidence="2">Belongs to the methyl-accepting chemotaxis (MCP) protein family.</text>
</comment>
<dbReference type="CDD" id="cd06225">
    <property type="entry name" value="HAMP"/>
    <property type="match status" value="1"/>
</dbReference>
<keyword evidence="1 3" id="KW-0807">Transducer</keyword>
<dbReference type="RefSeq" id="WP_271010911.1">
    <property type="nucleotide sequence ID" value="NZ_JAQIFT010000010.1"/>
</dbReference>
<sequence length="573" mass="63046">MQKLKDLSLKTKIITITSVIILAICLIISSIFYSNMYHHTVNMMATDALNIAQSATLLIDGDEFEHLSLNQNPDSPFYTQVREKLQHLNLNIGNGMLYTLANLTTDNYTYIIDGSDAYVDLGYEQTKNDFSKETQLTFETGETHTSEPYYVDTFSKYYISAFAPIFNSNKEVVGVVEYDYEGDELTANTKKLTSTIIIVTTVLILLSIGINYIILTFFFKPMRSLVESIESLAEGNLLISIDASKSDEIGKINKALYQTVHALRHMVTGIQQSATQVSQTSESILVSSTNATIAYEDLAQSTSEISSISTQQLSETKNIKSILEQLNSNINTISSKINIAHQTANETITHTTQGLDAVQTTQSKMENIEEGINHTHAIIQNLSTNMVKIQGIVTTISGIAEQTNLLALNAAIEAARAGESGKGFAVVADEVRKLAENSNVSANEIVDIIGYINSLTSTLSTAISECVDHTKEGKDATTHVLNSFDVIKHSNLDNQHKIEEIKETAMSIVTSIGIITDNMSTLGNVSQTIDMNTMNLAAVTQEQMATSEEFKSMAEVLRQEAENLQTNIMKFKV</sequence>
<dbReference type="PROSITE" id="PS50885">
    <property type="entry name" value="HAMP"/>
    <property type="match status" value="1"/>
</dbReference>
<dbReference type="AlphaFoldDB" id="A0AA42IYW5"/>
<dbReference type="PANTHER" id="PTHR32089:SF112">
    <property type="entry name" value="LYSOZYME-LIKE PROTEIN-RELATED"/>
    <property type="match status" value="1"/>
</dbReference>
<dbReference type="GO" id="GO:0016020">
    <property type="term" value="C:membrane"/>
    <property type="evidence" value="ECO:0007669"/>
    <property type="project" value="InterPro"/>
</dbReference>
<dbReference type="InterPro" id="IPR004089">
    <property type="entry name" value="MCPsignal_dom"/>
</dbReference>
<dbReference type="Gene3D" id="6.10.340.10">
    <property type="match status" value="1"/>
</dbReference>
<proteinExistence type="inferred from homology"/>
<evidence type="ECO:0000313" key="7">
    <source>
        <dbReference type="EMBL" id="MDA3730217.1"/>
    </source>
</evidence>
<dbReference type="Gene3D" id="1.10.287.950">
    <property type="entry name" value="Methyl-accepting chemotaxis protein"/>
    <property type="match status" value="1"/>
</dbReference>
<keyword evidence="4" id="KW-0472">Membrane</keyword>
<evidence type="ECO:0000259" key="6">
    <source>
        <dbReference type="PROSITE" id="PS50885"/>
    </source>
</evidence>
<dbReference type="PANTHER" id="PTHR32089">
    <property type="entry name" value="METHYL-ACCEPTING CHEMOTAXIS PROTEIN MCPB"/>
    <property type="match status" value="1"/>
</dbReference>
<dbReference type="PROSITE" id="PS50111">
    <property type="entry name" value="CHEMOTAXIS_TRANSDUC_2"/>
    <property type="match status" value="1"/>
</dbReference>
<keyword evidence="8" id="KW-1185">Reference proteome</keyword>
<dbReference type="SMART" id="SM00304">
    <property type="entry name" value="HAMP"/>
    <property type="match status" value="1"/>
</dbReference>
<keyword evidence="4" id="KW-0812">Transmembrane</keyword>
<gene>
    <name evidence="7" type="ORF">PBV87_01640</name>
</gene>
<accession>A0AA42IYW5</accession>
<name>A0AA42IYW5_9FIRM</name>
<dbReference type="SUPFAM" id="SSF103190">
    <property type="entry name" value="Sensory domain-like"/>
    <property type="match status" value="1"/>
</dbReference>
<dbReference type="SUPFAM" id="SSF58104">
    <property type="entry name" value="Methyl-accepting chemotaxis protein (MCP) signaling domain"/>
    <property type="match status" value="1"/>
</dbReference>
<evidence type="ECO:0000256" key="3">
    <source>
        <dbReference type="PROSITE-ProRule" id="PRU00284"/>
    </source>
</evidence>
<evidence type="ECO:0000256" key="1">
    <source>
        <dbReference type="ARBA" id="ARBA00023224"/>
    </source>
</evidence>
<evidence type="ECO:0000256" key="2">
    <source>
        <dbReference type="ARBA" id="ARBA00029447"/>
    </source>
</evidence>
<protein>
    <submittedName>
        <fullName evidence="7">Methyl-accepting chemotaxis protein</fullName>
    </submittedName>
</protein>
<dbReference type="SMART" id="SM00283">
    <property type="entry name" value="MA"/>
    <property type="match status" value="1"/>
</dbReference>
<dbReference type="Proteomes" id="UP001169242">
    <property type="component" value="Unassembled WGS sequence"/>
</dbReference>
<dbReference type="Pfam" id="PF00672">
    <property type="entry name" value="HAMP"/>
    <property type="match status" value="1"/>
</dbReference>
<keyword evidence="4" id="KW-1133">Transmembrane helix</keyword>
<evidence type="ECO:0000259" key="5">
    <source>
        <dbReference type="PROSITE" id="PS50111"/>
    </source>
</evidence>